<reference evidence="1 2" key="1">
    <citation type="submission" date="2024-03" db="EMBL/GenBank/DDBJ databases">
        <title>High-quality draft genome sequencing of Tistrella sp. BH-R2-4.</title>
        <authorList>
            <person name="Dong C."/>
        </authorList>
    </citation>
    <scope>NUCLEOTIDE SEQUENCE [LARGE SCALE GENOMIC DNA]</scope>
    <source>
        <strain evidence="1 2">BH-R2-4</strain>
    </source>
</reference>
<gene>
    <name evidence="1" type="ORF">WG926_13605</name>
</gene>
<dbReference type="EMBL" id="JBBKTW010000004">
    <property type="protein sequence ID" value="MEN2989344.1"/>
    <property type="molecule type" value="Genomic_DNA"/>
</dbReference>
<evidence type="ECO:0008006" key="3">
    <source>
        <dbReference type="Google" id="ProtNLM"/>
    </source>
</evidence>
<sequence>MSTGHLATRSRDEIASAIRALTPVDWGRLRLVSRKYAAGRPIEPDDLLQEAMMRAVDSRSCPAHVDVVRFLAEAMRSIAHGEGEKAEHKLMLVPVPKTGEPPAEALAMHDPAPHAEAHMISEEDAASIRMAILALFDDDPSAHDIVEGTMAEMTAEELRELTGLSLTAYNSKRRLIRRRIDTAFPQGWKS</sequence>
<proteinExistence type="predicted"/>
<comment type="caution">
    <text evidence="1">The sequence shown here is derived from an EMBL/GenBank/DDBJ whole genome shotgun (WGS) entry which is preliminary data.</text>
</comment>
<dbReference type="RefSeq" id="WP_345937518.1">
    <property type="nucleotide sequence ID" value="NZ_JBBKTW010000004.1"/>
</dbReference>
<protein>
    <recommendedName>
        <fullName evidence="3">Sigma-70 family RNA polymerase sigma factor</fullName>
    </recommendedName>
</protein>
<organism evidence="1 2">
    <name type="scientific">Tistrella arctica</name>
    <dbReference type="NCBI Taxonomy" id="3133430"/>
    <lineage>
        <taxon>Bacteria</taxon>
        <taxon>Pseudomonadati</taxon>
        <taxon>Pseudomonadota</taxon>
        <taxon>Alphaproteobacteria</taxon>
        <taxon>Geminicoccales</taxon>
        <taxon>Geminicoccaceae</taxon>
        <taxon>Tistrella</taxon>
    </lineage>
</organism>
<evidence type="ECO:0000313" key="1">
    <source>
        <dbReference type="EMBL" id="MEN2989344.1"/>
    </source>
</evidence>
<name>A0ABU9YKL8_9PROT</name>
<dbReference type="Proteomes" id="UP001413721">
    <property type="component" value="Unassembled WGS sequence"/>
</dbReference>
<keyword evidence="2" id="KW-1185">Reference proteome</keyword>
<evidence type="ECO:0000313" key="2">
    <source>
        <dbReference type="Proteomes" id="UP001413721"/>
    </source>
</evidence>
<accession>A0ABU9YKL8</accession>